<organism evidence="3 4">
    <name type="scientific">Lupinus luteus</name>
    <name type="common">European yellow lupine</name>
    <dbReference type="NCBI Taxonomy" id="3873"/>
    <lineage>
        <taxon>Eukaryota</taxon>
        <taxon>Viridiplantae</taxon>
        <taxon>Streptophyta</taxon>
        <taxon>Embryophyta</taxon>
        <taxon>Tracheophyta</taxon>
        <taxon>Spermatophyta</taxon>
        <taxon>Magnoliopsida</taxon>
        <taxon>eudicotyledons</taxon>
        <taxon>Gunneridae</taxon>
        <taxon>Pentapetalae</taxon>
        <taxon>rosids</taxon>
        <taxon>fabids</taxon>
        <taxon>Fabales</taxon>
        <taxon>Fabaceae</taxon>
        <taxon>Papilionoideae</taxon>
        <taxon>50 kb inversion clade</taxon>
        <taxon>genistoids sensu lato</taxon>
        <taxon>core genistoids</taxon>
        <taxon>Genisteae</taxon>
        <taxon>Lupinus</taxon>
    </lineage>
</organism>
<accession>A0AAV1XKM9</accession>
<dbReference type="InterPro" id="IPR003854">
    <property type="entry name" value="GASA"/>
</dbReference>
<feature type="signal peptide" evidence="2">
    <location>
        <begin position="1"/>
        <end position="23"/>
    </location>
</feature>
<dbReference type="AlphaFoldDB" id="A0AAV1XKM9"/>
<keyword evidence="4" id="KW-1185">Reference proteome</keyword>
<feature type="chain" id="PRO_5043864158" description="Snakin-2" evidence="2">
    <location>
        <begin position="24"/>
        <end position="106"/>
    </location>
</feature>
<protein>
    <recommendedName>
        <fullName evidence="5">Snakin-2</fullName>
    </recommendedName>
</protein>
<comment type="caution">
    <text evidence="3">The sequence shown here is derived from an EMBL/GenBank/DDBJ whole genome shotgun (WGS) entry which is preliminary data.</text>
</comment>
<dbReference type="PANTHER" id="PTHR23201:SF67">
    <property type="entry name" value="GIBBERELLIN-REGULATED PROTEIN 11-LIKE"/>
    <property type="match status" value="1"/>
</dbReference>
<proteinExistence type="inferred from homology"/>
<reference evidence="3 4" key="1">
    <citation type="submission" date="2024-03" db="EMBL/GenBank/DDBJ databases">
        <authorList>
            <person name="Martinez-Hernandez J."/>
        </authorList>
    </citation>
    <scope>NUCLEOTIDE SEQUENCE [LARGE SCALE GENOMIC DNA]</scope>
</reference>
<comment type="similarity">
    <text evidence="1">Belongs to the GASA family.</text>
</comment>
<evidence type="ECO:0008006" key="5">
    <source>
        <dbReference type="Google" id="ProtNLM"/>
    </source>
</evidence>
<sequence>MAISKTLFSSFLICLVTLHFVESDTTMVINNNMVENPSPSPLPPTIDCDAACNGRCQLSSRPNLCNRACGSCCERCNCVPSGTSGNYEECLCYANITTHGGRHKCP</sequence>
<dbReference type="Pfam" id="PF02704">
    <property type="entry name" value="GASA"/>
    <property type="match status" value="1"/>
</dbReference>
<evidence type="ECO:0000313" key="3">
    <source>
        <dbReference type="EMBL" id="CAL0322345.1"/>
    </source>
</evidence>
<evidence type="ECO:0000256" key="1">
    <source>
        <dbReference type="ARBA" id="ARBA00010582"/>
    </source>
</evidence>
<dbReference type="PANTHER" id="PTHR23201">
    <property type="entry name" value="EXTENSIN, PROLINE-RICH PROTEIN"/>
    <property type="match status" value="1"/>
</dbReference>
<evidence type="ECO:0000313" key="4">
    <source>
        <dbReference type="Proteomes" id="UP001497480"/>
    </source>
</evidence>
<gene>
    <name evidence="3" type="ORF">LLUT_LOCUS23405</name>
</gene>
<keyword evidence="2" id="KW-0732">Signal</keyword>
<evidence type="ECO:0000256" key="2">
    <source>
        <dbReference type="SAM" id="SignalP"/>
    </source>
</evidence>
<name>A0AAV1XKM9_LUPLU</name>
<dbReference type="Proteomes" id="UP001497480">
    <property type="component" value="Unassembled WGS sequence"/>
</dbReference>
<dbReference type="EMBL" id="CAXHTB010000016">
    <property type="protein sequence ID" value="CAL0322345.1"/>
    <property type="molecule type" value="Genomic_DNA"/>
</dbReference>